<evidence type="ECO:0000313" key="2">
    <source>
        <dbReference type="EMBL" id="CUJ13113.1"/>
    </source>
</evidence>
<proteinExistence type="predicted"/>
<accession>A0A0M7HTD2</accession>
<dbReference type="RefSeq" id="WP_043215369.1">
    <property type="nucleotide sequence ID" value="NZ_CAJGUP010000012.1"/>
</dbReference>
<dbReference type="KEGG" id="bpdz:BBN53_20900"/>
<evidence type="ECO:0000313" key="1">
    <source>
        <dbReference type="EMBL" id="ANY18485.1"/>
    </source>
</evidence>
<accession>A0A0J6C4B1</accession>
<keyword evidence="4" id="KW-1185">Reference proteome</keyword>
<evidence type="ECO:0000313" key="4">
    <source>
        <dbReference type="Proteomes" id="UP000092950"/>
    </source>
</evidence>
<geneLocation type="plasmid" evidence="1 4">
    <name>unnamed1</name>
</geneLocation>
<dbReference type="Proteomes" id="UP000053096">
    <property type="component" value="Unassembled WGS sequence"/>
</dbReference>
<dbReference type="EMBL" id="CP016441">
    <property type="protein sequence ID" value="ANY18485.1"/>
    <property type="molecule type" value="Genomic_DNA"/>
</dbReference>
<dbReference type="Proteomes" id="UP000092950">
    <property type="component" value="Plasmid unnamed1"/>
</dbReference>
<organism evidence="2 3">
    <name type="scientific">Bordetella pseudohinzii</name>
    <dbReference type="NCBI Taxonomy" id="1331258"/>
    <lineage>
        <taxon>Bacteria</taxon>
        <taxon>Pseudomonadati</taxon>
        <taxon>Pseudomonadota</taxon>
        <taxon>Betaproteobacteria</taxon>
        <taxon>Burkholderiales</taxon>
        <taxon>Alcaligenaceae</taxon>
        <taxon>Bordetella</taxon>
    </lineage>
</organism>
<keyword evidence="1" id="KW-0614">Plasmid</keyword>
<reference evidence="2 3" key="1">
    <citation type="submission" date="2015-09" db="EMBL/GenBank/DDBJ databases">
        <authorList>
            <person name="Jackson K.R."/>
            <person name="Lunt B.L."/>
            <person name="Fisher J.N.B."/>
            <person name="Gardner A.V."/>
            <person name="Bailey M.E."/>
            <person name="Deus L.M."/>
            <person name="Earl A.S."/>
            <person name="Gibby P.D."/>
            <person name="Hartmann K.A."/>
            <person name="Liu J.E."/>
            <person name="Manci A.M."/>
            <person name="Nielsen D.A."/>
            <person name="Solomon M.B."/>
            <person name="Breakwell D.P."/>
            <person name="Burnett S.H."/>
            <person name="Grose J.H."/>
        </authorList>
    </citation>
    <scope>NUCLEOTIDE SEQUENCE [LARGE SCALE GENOMIC DNA]</scope>
    <source>
        <strain evidence="2 3">2789STDY5608636</strain>
    </source>
</reference>
<gene>
    <name evidence="1" type="ORF">BBN53_20900</name>
    <name evidence="2" type="ORF">ERS370011_03913</name>
</gene>
<name>A0A0J6C4B1_9BORD</name>
<evidence type="ECO:0000313" key="3">
    <source>
        <dbReference type="Proteomes" id="UP000053096"/>
    </source>
</evidence>
<dbReference type="AlphaFoldDB" id="A0A0J6C4B1"/>
<reference evidence="1 4" key="2">
    <citation type="submission" date="2016-07" db="EMBL/GenBank/DDBJ databases">
        <title>Complete genome sequences of Bordetella pseudohinzii.</title>
        <authorList>
            <person name="Spilker T."/>
            <person name="Darrah R."/>
            <person name="LiPuma J.J."/>
        </authorList>
    </citation>
    <scope>NUCLEOTIDE SEQUENCE [LARGE SCALE GENOMIC DNA]</scope>
    <source>
        <strain evidence="1 4">HI4681</strain>
        <plasmid evidence="1 4">unnamed1</plasmid>
    </source>
</reference>
<dbReference type="EMBL" id="CYTV01000017">
    <property type="protein sequence ID" value="CUJ13113.1"/>
    <property type="molecule type" value="Genomic_DNA"/>
</dbReference>
<sequence>MPFRDPLPETELRAIRERQPWNSDVITLLWEVKRLRWMMLKAHQMWSEVPRPVGILASVYDEFTDALKNEACVKERDQVVSELLDTPPKPRKGMTPR</sequence>
<protein>
    <submittedName>
        <fullName evidence="2">Uncharacterized protein</fullName>
    </submittedName>
</protein>
<dbReference type="OrthoDB" id="8636587at2"/>